<dbReference type="Pfam" id="PF00355">
    <property type="entry name" value="Rieske"/>
    <property type="match status" value="1"/>
</dbReference>
<dbReference type="InterPro" id="IPR006076">
    <property type="entry name" value="FAD-dep_OxRdtase"/>
</dbReference>
<dbReference type="InterPro" id="IPR005805">
    <property type="entry name" value="Rieske_Fe-S_prot_C"/>
</dbReference>
<dbReference type="SUPFAM" id="SSF51905">
    <property type="entry name" value="FAD/NAD(P)-binding domain"/>
    <property type="match status" value="1"/>
</dbReference>
<dbReference type="Gene3D" id="2.102.10.10">
    <property type="entry name" value="Rieske [2Fe-2S] iron-sulphur domain"/>
    <property type="match status" value="1"/>
</dbReference>
<dbReference type="InterPro" id="IPR036188">
    <property type="entry name" value="FAD/NAD-bd_sf"/>
</dbReference>
<dbReference type="InterPro" id="IPR017941">
    <property type="entry name" value="Rieske_2Fe-2S"/>
</dbReference>
<evidence type="ECO:0000256" key="3">
    <source>
        <dbReference type="ARBA" id="ARBA00023002"/>
    </source>
</evidence>
<dbReference type="InterPro" id="IPR036922">
    <property type="entry name" value="Rieske_2Fe-2S_sf"/>
</dbReference>
<evidence type="ECO:0000313" key="9">
    <source>
        <dbReference type="EMBL" id="MDF2097331.1"/>
    </source>
</evidence>
<dbReference type="Pfam" id="PF01266">
    <property type="entry name" value="DAO"/>
    <property type="match status" value="1"/>
</dbReference>
<protein>
    <submittedName>
        <fullName evidence="9">FAD-dependent oxidoreductase</fullName>
    </submittedName>
</protein>
<gene>
    <name evidence="9" type="ORF">P2G67_15225</name>
</gene>
<dbReference type="PANTHER" id="PTHR13847:SF274">
    <property type="entry name" value="RIESKE 2FE-2S IRON-SULFUR PROTEIN YHFW-RELATED"/>
    <property type="match status" value="1"/>
</dbReference>
<dbReference type="SUPFAM" id="SSF50022">
    <property type="entry name" value="ISP domain"/>
    <property type="match status" value="1"/>
</dbReference>
<dbReference type="Gene3D" id="3.50.50.60">
    <property type="entry name" value="FAD/NAD(P)-binding domain"/>
    <property type="match status" value="1"/>
</dbReference>
<dbReference type="PROSITE" id="PS51296">
    <property type="entry name" value="RIESKE"/>
    <property type="match status" value="1"/>
</dbReference>
<keyword evidence="2" id="KW-0479">Metal-binding</keyword>
<keyword evidence="4" id="KW-0408">Iron</keyword>
<feature type="coiled-coil region" evidence="7">
    <location>
        <begin position="131"/>
        <end position="158"/>
    </location>
</feature>
<organism evidence="9 10">
    <name type="scientific">Aquibaculum arenosum</name>
    <dbReference type="NCBI Taxonomy" id="3032591"/>
    <lineage>
        <taxon>Bacteria</taxon>
        <taxon>Pseudomonadati</taxon>
        <taxon>Pseudomonadota</taxon>
        <taxon>Alphaproteobacteria</taxon>
        <taxon>Rhodospirillales</taxon>
        <taxon>Rhodovibrionaceae</taxon>
        <taxon>Aquibaculum</taxon>
    </lineage>
</organism>
<evidence type="ECO:0000313" key="10">
    <source>
        <dbReference type="Proteomes" id="UP001215503"/>
    </source>
</evidence>
<evidence type="ECO:0000256" key="7">
    <source>
        <dbReference type="SAM" id="Coils"/>
    </source>
</evidence>
<dbReference type="PANTHER" id="PTHR13847">
    <property type="entry name" value="SARCOSINE DEHYDROGENASE-RELATED"/>
    <property type="match status" value="1"/>
</dbReference>
<comment type="caution">
    <text evidence="9">The sequence shown here is derived from an EMBL/GenBank/DDBJ whole genome shotgun (WGS) entry which is preliminary data.</text>
</comment>
<evidence type="ECO:0000256" key="4">
    <source>
        <dbReference type="ARBA" id="ARBA00023004"/>
    </source>
</evidence>
<sequence>MNQAQVQKSNVFWFDSAASRSHAVLSENISVDVAIVGAGMAGLHCAWALRNAGLRVAVLEARQIGGQATGRSTAKVTSQHGLRYASLERNLSVDRAALYARENEGALQLIAEACSQIGSAAQFERQNAFIYATSEQEVEGLERELEAARRAGIDATIERQASAPITAEAWLKFPQQAQIDPFGYLQGLAGLLAGNLRIFEHSRVVNIETGSPCVLEVNDCEVRAGCVVVTTHMPIVSEKHYFAKAYPFAHVVAAAPLSEDIAVDGMFKSAGSPSISFRTAKRGGQSFIVAAGREYRPGVPAEQQHATEELCQFLQRYFNIDTPSHLWTNEDFRPMDGMAFVGRVDDKEPNLYVATGFDAWGLTQGALAGEVLAAAILGSDHPAAPLYDAARLKPLAGGARFLKENTKAGLHMAGDRLFGRKTHRLSAIPPGEGGIIKQGSELLAVRREPSGKLQALSAICTHLGCVVDWNAIDRTWDCPCHGSRFDEDGAVIAGPATSRLEPRVLTEDEADEL</sequence>
<dbReference type="Gene3D" id="3.30.9.10">
    <property type="entry name" value="D-Amino Acid Oxidase, subunit A, domain 2"/>
    <property type="match status" value="1"/>
</dbReference>
<keyword evidence="7" id="KW-0175">Coiled coil</keyword>
<dbReference type="EMBL" id="JARHUD010000012">
    <property type="protein sequence ID" value="MDF2097331.1"/>
    <property type="molecule type" value="Genomic_DNA"/>
</dbReference>
<proteinExistence type="predicted"/>
<feature type="domain" description="Rieske" evidence="8">
    <location>
        <begin position="420"/>
        <end position="513"/>
    </location>
</feature>
<evidence type="ECO:0000256" key="5">
    <source>
        <dbReference type="ARBA" id="ARBA00023014"/>
    </source>
</evidence>
<evidence type="ECO:0000256" key="1">
    <source>
        <dbReference type="ARBA" id="ARBA00022714"/>
    </source>
</evidence>
<accession>A0ABT5YRC6</accession>
<keyword evidence="3" id="KW-0560">Oxidoreductase</keyword>
<evidence type="ECO:0000256" key="2">
    <source>
        <dbReference type="ARBA" id="ARBA00022723"/>
    </source>
</evidence>
<keyword evidence="6" id="KW-1015">Disulfide bond</keyword>
<keyword evidence="10" id="KW-1185">Reference proteome</keyword>
<name>A0ABT5YRC6_9PROT</name>
<keyword evidence="1" id="KW-0001">2Fe-2S</keyword>
<evidence type="ECO:0000259" key="8">
    <source>
        <dbReference type="PROSITE" id="PS51296"/>
    </source>
</evidence>
<dbReference type="Proteomes" id="UP001215503">
    <property type="component" value="Unassembled WGS sequence"/>
</dbReference>
<keyword evidence="5" id="KW-0411">Iron-sulfur</keyword>
<dbReference type="CDD" id="cd03477">
    <property type="entry name" value="Rieske_YhfW_C"/>
    <property type="match status" value="1"/>
</dbReference>
<evidence type="ECO:0000256" key="6">
    <source>
        <dbReference type="ARBA" id="ARBA00023157"/>
    </source>
</evidence>
<reference evidence="9 10" key="1">
    <citation type="submission" date="2023-03" db="EMBL/GenBank/DDBJ databases">
        <title>Fodinicurvata sp. CAU 1616 isolated from sea sendiment.</title>
        <authorList>
            <person name="Kim W."/>
        </authorList>
    </citation>
    <scope>NUCLEOTIDE SEQUENCE [LARGE SCALE GENOMIC DNA]</scope>
    <source>
        <strain evidence="9 10">CAU 1616</strain>
    </source>
</reference>
<dbReference type="PRINTS" id="PR00162">
    <property type="entry name" value="RIESKE"/>
</dbReference>
<dbReference type="InterPro" id="IPR038010">
    <property type="entry name" value="YhfW_C"/>
</dbReference>
<dbReference type="RefSeq" id="WP_275824116.1">
    <property type="nucleotide sequence ID" value="NZ_JARHUD010000012.1"/>
</dbReference>